<dbReference type="PANTHER" id="PTHR43767:SF1">
    <property type="entry name" value="NONRIBOSOMAL PEPTIDE SYNTHASE PES1 (EUROFUNG)-RELATED"/>
    <property type="match status" value="1"/>
</dbReference>
<dbReference type="Proteomes" id="UP001354931">
    <property type="component" value="Unassembled WGS sequence"/>
</dbReference>
<feature type="domain" description="AMP-dependent synthetase/ligase" evidence="1">
    <location>
        <begin position="10"/>
        <end position="345"/>
    </location>
</feature>
<keyword evidence="3" id="KW-0436">Ligase</keyword>
<dbReference type="Gene3D" id="3.40.50.12780">
    <property type="entry name" value="N-terminal domain of ligase-like"/>
    <property type="match status" value="1"/>
</dbReference>
<organism evidence="3 4">
    <name type="scientific">Streptomyces endophyticus</name>
    <dbReference type="NCBI Taxonomy" id="714166"/>
    <lineage>
        <taxon>Bacteria</taxon>
        <taxon>Bacillati</taxon>
        <taxon>Actinomycetota</taxon>
        <taxon>Actinomycetes</taxon>
        <taxon>Kitasatosporales</taxon>
        <taxon>Streptomycetaceae</taxon>
        <taxon>Streptomyces</taxon>
    </lineage>
</organism>
<dbReference type="InterPro" id="IPR042099">
    <property type="entry name" value="ANL_N_sf"/>
</dbReference>
<protein>
    <submittedName>
        <fullName evidence="3">Acyl--CoA ligase</fullName>
    </submittedName>
</protein>
<name>A0ABU6EWV2_9ACTN</name>
<evidence type="ECO:0000259" key="2">
    <source>
        <dbReference type="Pfam" id="PF13193"/>
    </source>
</evidence>
<evidence type="ECO:0000313" key="4">
    <source>
        <dbReference type="Proteomes" id="UP001354931"/>
    </source>
</evidence>
<dbReference type="GO" id="GO:0016874">
    <property type="term" value="F:ligase activity"/>
    <property type="evidence" value="ECO:0007669"/>
    <property type="project" value="UniProtKB-KW"/>
</dbReference>
<sequence>MNILMTLEMAASAGERPAVTLDDRSLSAARILALARRAAERFRGAPAVLYRAPNHLAYPVALFGCALAGVPFVPLNYRLGADQLAGIEGRHPGAVRIGPDDLEGLLDATGEPPAGDVPAPWDQDAVAVILYTSGTTAAPKAALLRHRHLLAYVLNTLEFNSAADGDAALVAVPPYHIAGLTNLMSNLYTGRRVVYLPAFSAGEWLAALRREKVTHAMLVPTMLARIVEELPAGEGAGVPTLRSLAYGGARAPRTVVEKALRAFPDAGFVNAYGLTETSSSIAVLGPQDHRAALAADDPVVRDRLTSVGRPLPGVEIELRTVDGELCPQGSTGLVHVRGEQISGEYSGRSVLDADGWFPTGDLGRLDADGYLYVEGRADDTIIRGGENIAPAEIEDVLLEHPGVREAVVIGVPDEEWGQRIVAVLVSSAEGGEGVEPDEIRQWVRKRLRTSKTPDTVVFRADLPRTGTGKLLRRTLIAELAELATPAELDNPEKSHA</sequence>
<comment type="caution">
    <text evidence="3">The sequence shown here is derived from an EMBL/GenBank/DDBJ whole genome shotgun (WGS) entry which is preliminary data.</text>
</comment>
<keyword evidence="4" id="KW-1185">Reference proteome</keyword>
<feature type="domain" description="AMP-binding enzyme C-terminal" evidence="2">
    <location>
        <begin position="392"/>
        <end position="469"/>
    </location>
</feature>
<dbReference type="CDD" id="cd04433">
    <property type="entry name" value="AFD_class_I"/>
    <property type="match status" value="1"/>
</dbReference>
<dbReference type="InterPro" id="IPR050237">
    <property type="entry name" value="ATP-dep_AMP-bd_enzyme"/>
</dbReference>
<gene>
    <name evidence="3" type="ORF">OKJ99_01690</name>
</gene>
<dbReference type="SUPFAM" id="SSF56801">
    <property type="entry name" value="Acetyl-CoA synthetase-like"/>
    <property type="match status" value="1"/>
</dbReference>
<dbReference type="EMBL" id="JAOZYC010000001">
    <property type="protein sequence ID" value="MEB8336234.1"/>
    <property type="molecule type" value="Genomic_DNA"/>
</dbReference>
<proteinExistence type="predicted"/>
<reference evidence="3 4" key="1">
    <citation type="submission" date="2022-10" db="EMBL/GenBank/DDBJ databases">
        <authorList>
            <person name="Xie J."/>
            <person name="Shen N."/>
        </authorList>
    </citation>
    <scope>NUCLEOTIDE SEQUENCE [LARGE SCALE GENOMIC DNA]</scope>
    <source>
        <strain evidence="3 4">YIM65594</strain>
    </source>
</reference>
<dbReference type="RefSeq" id="WP_326013820.1">
    <property type="nucleotide sequence ID" value="NZ_JAOZYC010000001.1"/>
</dbReference>
<dbReference type="InterPro" id="IPR000873">
    <property type="entry name" value="AMP-dep_synth/lig_dom"/>
</dbReference>
<evidence type="ECO:0000313" key="3">
    <source>
        <dbReference type="EMBL" id="MEB8336234.1"/>
    </source>
</evidence>
<accession>A0ABU6EWV2</accession>
<dbReference type="InterPro" id="IPR045851">
    <property type="entry name" value="AMP-bd_C_sf"/>
</dbReference>
<evidence type="ECO:0000259" key="1">
    <source>
        <dbReference type="Pfam" id="PF00501"/>
    </source>
</evidence>
<dbReference type="Pfam" id="PF13193">
    <property type="entry name" value="AMP-binding_C"/>
    <property type="match status" value="1"/>
</dbReference>
<dbReference type="Gene3D" id="3.30.300.30">
    <property type="match status" value="1"/>
</dbReference>
<dbReference type="InterPro" id="IPR025110">
    <property type="entry name" value="AMP-bd_C"/>
</dbReference>
<dbReference type="PANTHER" id="PTHR43767">
    <property type="entry name" value="LONG-CHAIN-FATTY-ACID--COA LIGASE"/>
    <property type="match status" value="1"/>
</dbReference>
<dbReference type="Pfam" id="PF00501">
    <property type="entry name" value="AMP-binding"/>
    <property type="match status" value="1"/>
</dbReference>